<keyword evidence="3" id="KW-0238">DNA-binding</keyword>
<dbReference type="Proteomes" id="UP000031666">
    <property type="component" value="Unassembled WGS sequence"/>
</dbReference>
<dbReference type="InterPro" id="IPR036390">
    <property type="entry name" value="WH_DNA-bd_sf"/>
</dbReference>
<sequence>MIDNTIVPQETNSVSSILRGVDLNLLTIFEVVMQERNMTRAAKVLGMSQPAVSNAIARLKDVFNDELFIRHGRGIQPTSRAEVLFSSINNALNLVRDELPNVPFTPESSTRNYSVSMRATLQSESTTRLVRDVSLLAPNVSLNISMLHDQELSFMVDKTIKKKDFYVDFSPILMKGYRNTLLSSDELVVISSTAHSRLSCFSSLNLSDMMGEQFVLHPAILDMVAKSEGEEYVGRGAHVCHSIQDLVTIVANTQLVSIVPRRLLSWRI</sequence>
<dbReference type="GO" id="GO:0003677">
    <property type="term" value="F:DNA binding"/>
    <property type="evidence" value="ECO:0007669"/>
    <property type="project" value="UniProtKB-KW"/>
</dbReference>
<name>A0A0B8QIX3_9VIBR</name>
<dbReference type="Gene3D" id="3.40.190.10">
    <property type="entry name" value="Periplasmic binding protein-like II"/>
    <property type="match status" value="2"/>
</dbReference>
<comment type="caution">
    <text evidence="6">The sequence shown here is derived from an EMBL/GenBank/DDBJ whole genome shotgun (WGS) entry which is preliminary data.</text>
</comment>
<keyword evidence="4" id="KW-0804">Transcription</keyword>
<reference evidence="6 7" key="2">
    <citation type="submission" date="2015-01" db="EMBL/GenBank/DDBJ databases">
        <authorList>
            <consortium name="NBRP consortium"/>
            <person name="Sawabe T."/>
            <person name="Meirelles P."/>
            <person name="Feng G."/>
            <person name="Sayaka M."/>
            <person name="Hattori M."/>
            <person name="Ohkuma M."/>
        </authorList>
    </citation>
    <scope>NUCLEOTIDE SEQUENCE [LARGE SCALE GENOMIC DNA]</scope>
    <source>
        <strain evidence="7">JCM 19241</strain>
    </source>
</reference>
<dbReference type="PRINTS" id="PR00039">
    <property type="entry name" value="HTHLYSR"/>
</dbReference>
<evidence type="ECO:0000256" key="2">
    <source>
        <dbReference type="ARBA" id="ARBA00023015"/>
    </source>
</evidence>
<protein>
    <submittedName>
        <fullName evidence="6">Probable transcriptional activator</fullName>
    </submittedName>
</protein>
<gene>
    <name evidence="6" type="ORF">JCM19241_862</name>
</gene>
<dbReference type="Pfam" id="PF00126">
    <property type="entry name" value="HTH_1"/>
    <property type="match status" value="1"/>
</dbReference>
<evidence type="ECO:0000256" key="4">
    <source>
        <dbReference type="ARBA" id="ARBA00023163"/>
    </source>
</evidence>
<dbReference type="Gene3D" id="1.10.10.10">
    <property type="entry name" value="Winged helix-like DNA-binding domain superfamily/Winged helix DNA-binding domain"/>
    <property type="match status" value="1"/>
</dbReference>
<evidence type="ECO:0000259" key="5">
    <source>
        <dbReference type="PROSITE" id="PS50931"/>
    </source>
</evidence>
<dbReference type="SUPFAM" id="SSF53850">
    <property type="entry name" value="Periplasmic binding protein-like II"/>
    <property type="match status" value="1"/>
</dbReference>
<dbReference type="STRING" id="1481914.JCM19241_862"/>
<dbReference type="EMBL" id="BBSC01000003">
    <property type="protein sequence ID" value="GAM74519.1"/>
    <property type="molecule type" value="Genomic_DNA"/>
</dbReference>
<keyword evidence="2" id="KW-0805">Transcription regulation</keyword>
<dbReference type="SUPFAM" id="SSF46785">
    <property type="entry name" value="Winged helix' DNA-binding domain"/>
    <property type="match status" value="1"/>
</dbReference>
<dbReference type="PANTHER" id="PTHR30118">
    <property type="entry name" value="HTH-TYPE TRANSCRIPTIONAL REGULATOR LEUO-RELATED"/>
    <property type="match status" value="1"/>
</dbReference>
<accession>A0A0B8QIX3</accession>
<dbReference type="GO" id="GO:0003700">
    <property type="term" value="F:DNA-binding transcription factor activity"/>
    <property type="evidence" value="ECO:0007669"/>
    <property type="project" value="InterPro"/>
</dbReference>
<dbReference type="PANTHER" id="PTHR30118:SF6">
    <property type="entry name" value="HTH-TYPE TRANSCRIPTIONAL REGULATOR LEUO"/>
    <property type="match status" value="1"/>
</dbReference>
<evidence type="ECO:0000313" key="6">
    <source>
        <dbReference type="EMBL" id="GAM74519.1"/>
    </source>
</evidence>
<organism evidence="6 7">
    <name type="scientific">Vibrio ishigakensis</name>
    <dbReference type="NCBI Taxonomy" id="1481914"/>
    <lineage>
        <taxon>Bacteria</taxon>
        <taxon>Pseudomonadati</taxon>
        <taxon>Pseudomonadota</taxon>
        <taxon>Gammaproteobacteria</taxon>
        <taxon>Vibrionales</taxon>
        <taxon>Vibrionaceae</taxon>
        <taxon>Vibrio</taxon>
    </lineage>
</organism>
<dbReference type="InterPro" id="IPR000847">
    <property type="entry name" value="LysR_HTH_N"/>
</dbReference>
<dbReference type="InterPro" id="IPR050389">
    <property type="entry name" value="LysR-type_TF"/>
</dbReference>
<dbReference type="AlphaFoldDB" id="A0A0B8QIX3"/>
<feature type="domain" description="HTH lysR-type" evidence="5">
    <location>
        <begin position="21"/>
        <end position="78"/>
    </location>
</feature>
<evidence type="ECO:0000313" key="7">
    <source>
        <dbReference type="Proteomes" id="UP000031666"/>
    </source>
</evidence>
<comment type="similarity">
    <text evidence="1">Belongs to the LysR transcriptional regulatory family.</text>
</comment>
<proteinExistence type="inferred from homology"/>
<evidence type="ECO:0000256" key="3">
    <source>
        <dbReference type="ARBA" id="ARBA00023125"/>
    </source>
</evidence>
<reference evidence="6 7" key="1">
    <citation type="submission" date="2015-01" db="EMBL/GenBank/DDBJ databases">
        <title>Vibrio sp. C94 JCM 19241 whole genome shotgun sequence.</title>
        <authorList>
            <person name="Sawabe T."/>
            <person name="Meirelles P."/>
            <person name="Feng G."/>
            <person name="Sayaka M."/>
            <person name="Hattori M."/>
            <person name="Ohkuma M."/>
        </authorList>
    </citation>
    <scope>NUCLEOTIDE SEQUENCE [LARGE SCALE GENOMIC DNA]</scope>
    <source>
        <strain evidence="7">JCM 19241</strain>
    </source>
</reference>
<dbReference type="InterPro" id="IPR036388">
    <property type="entry name" value="WH-like_DNA-bd_sf"/>
</dbReference>
<dbReference type="PROSITE" id="PS50931">
    <property type="entry name" value="HTH_LYSR"/>
    <property type="match status" value="1"/>
</dbReference>
<evidence type="ECO:0000256" key="1">
    <source>
        <dbReference type="ARBA" id="ARBA00009437"/>
    </source>
</evidence>